<evidence type="ECO:0000256" key="6">
    <source>
        <dbReference type="SAM" id="MobiDB-lite"/>
    </source>
</evidence>
<evidence type="ECO:0000259" key="7">
    <source>
        <dbReference type="PROSITE" id="PS51369"/>
    </source>
</evidence>
<dbReference type="Proteomes" id="UP000826271">
    <property type="component" value="Unassembled WGS sequence"/>
</dbReference>
<dbReference type="PANTHER" id="PTHR31072:SF240">
    <property type="entry name" value="TRANSCRIPTION FACTOR TCP10"/>
    <property type="match status" value="1"/>
</dbReference>
<dbReference type="GO" id="GO:0043565">
    <property type="term" value="F:sequence-specific DNA binding"/>
    <property type="evidence" value="ECO:0007669"/>
    <property type="project" value="TreeGrafter"/>
</dbReference>
<feature type="region of interest" description="Disordered" evidence="6">
    <location>
        <begin position="186"/>
        <end position="210"/>
    </location>
</feature>
<feature type="domain" description="TCP" evidence="7">
    <location>
        <begin position="83"/>
        <end position="141"/>
    </location>
</feature>
<keyword evidence="4" id="KW-0804">Transcription</keyword>
<keyword evidence="2" id="KW-0805">Transcription regulation</keyword>
<protein>
    <recommendedName>
        <fullName evidence="7">TCP domain-containing protein</fullName>
    </recommendedName>
</protein>
<feature type="compositionally biased region" description="Polar residues" evidence="6">
    <location>
        <begin position="1"/>
        <end position="13"/>
    </location>
</feature>
<evidence type="ECO:0000256" key="1">
    <source>
        <dbReference type="ARBA" id="ARBA00004123"/>
    </source>
</evidence>
<evidence type="ECO:0000256" key="5">
    <source>
        <dbReference type="ARBA" id="ARBA00023242"/>
    </source>
</evidence>
<reference evidence="8" key="1">
    <citation type="submission" date="2019-10" db="EMBL/GenBank/DDBJ databases">
        <authorList>
            <person name="Zhang R."/>
            <person name="Pan Y."/>
            <person name="Wang J."/>
            <person name="Ma R."/>
            <person name="Yu S."/>
        </authorList>
    </citation>
    <scope>NUCLEOTIDE SEQUENCE</scope>
    <source>
        <strain evidence="8">LA-IB0</strain>
        <tissue evidence="8">Leaf</tissue>
    </source>
</reference>
<comment type="subcellular location">
    <subcellularLocation>
        <location evidence="1">Nucleus</location>
    </subcellularLocation>
</comment>
<keyword evidence="9" id="KW-1185">Reference proteome</keyword>
<evidence type="ECO:0000256" key="4">
    <source>
        <dbReference type="ARBA" id="ARBA00023163"/>
    </source>
</evidence>
<dbReference type="EMBL" id="WHWC01000003">
    <property type="protein sequence ID" value="KAG8385475.1"/>
    <property type="molecule type" value="Genomic_DNA"/>
</dbReference>
<dbReference type="PANTHER" id="PTHR31072">
    <property type="entry name" value="TRANSCRIPTION FACTOR TCP4-RELATED"/>
    <property type="match status" value="1"/>
</dbReference>
<name>A0AAV6XVI7_9LAMI</name>
<evidence type="ECO:0000256" key="3">
    <source>
        <dbReference type="ARBA" id="ARBA00023125"/>
    </source>
</evidence>
<organism evidence="8 9">
    <name type="scientific">Buddleja alternifolia</name>
    <dbReference type="NCBI Taxonomy" id="168488"/>
    <lineage>
        <taxon>Eukaryota</taxon>
        <taxon>Viridiplantae</taxon>
        <taxon>Streptophyta</taxon>
        <taxon>Embryophyta</taxon>
        <taxon>Tracheophyta</taxon>
        <taxon>Spermatophyta</taxon>
        <taxon>Magnoliopsida</taxon>
        <taxon>eudicotyledons</taxon>
        <taxon>Gunneridae</taxon>
        <taxon>Pentapetalae</taxon>
        <taxon>asterids</taxon>
        <taxon>lamiids</taxon>
        <taxon>Lamiales</taxon>
        <taxon>Scrophulariaceae</taxon>
        <taxon>Buddlejeae</taxon>
        <taxon>Buddleja</taxon>
    </lineage>
</organism>
<evidence type="ECO:0000313" key="9">
    <source>
        <dbReference type="Proteomes" id="UP000826271"/>
    </source>
</evidence>
<keyword evidence="5" id="KW-0539">Nucleus</keyword>
<dbReference type="InterPro" id="IPR005333">
    <property type="entry name" value="Transcription_factor_TCP"/>
</dbReference>
<evidence type="ECO:0000313" key="8">
    <source>
        <dbReference type="EMBL" id="KAG8385475.1"/>
    </source>
</evidence>
<dbReference type="InterPro" id="IPR017887">
    <property type="entry name" value="TF_TCP_subgr"/>
</dbReference>
<dbReference type="PROSITE" id="PS51369">
    <property type="entry name" value="TCP"/>
    <property type="match status" value="1"/>
</dbReference>
<dbReference type="GO" id="GO:2000032">
    <property type="term" value="P:regulation of secondary shoot formation"/>
    <property type="evidence" value="ECO:0007669"/>
    <property type="project" value="TreeGrafter"/>
</dbReference>
<sequence length="381" mass="42306">MDPPSNIQLQAPNNEEDQPEVAENLNGNSVDAHQAKWREFVACASISTPSSSRRKFDLESKSKRRKAEIIQVHGGRIIRSSGRKDKHSKVSTVRGPRDRRLRLSPKTAIEFYDVQDRLGYDRASKAIDWLMKEAKSAIDALDEPPPLSSNKHCVTDNHSPPIGRTQENDNSIPGFGFFTNVAASSSSPEFQPYPDNEFNSTNRRNGAPEDSLLHHSYQEGYLSALTTTTMTPQIIDTSLEIARLQRVFTYANSSSGNSRGGEAGDYYSFINSLPPHFPGAPPVLGYSQMFTRREPLQSSSNYYSPISTTQFPGNGISNAEFTTFSAAATLKDEEKDKIQGIYNNYSNCSSSHFVEYRVLAISGGNAEAWGTLYDLAQERQN</sequence>
<accession>A0AAV6XVI7</accession>
<feature type="region of interest" description="Disordered" evidence="6">
    <location>
        <begin position="1"/>
        <end position="29"/>
    </location>
</feature>
<dbReference type="Pfam" id="PF03634">
    <property type="entry name" value="TCP"/>
    <property type="match status" value="1"/>
</dbReference>
<dbReference type="AlphaFoldDB" id="A0AAV6XVI7"/>
<gene>
    <name evidence="8" type="ORF">BUALT_Bualt03G0049200</name>
</gene>
<keyword evidence="3" id="KW-0238">DNA-binding</keyword>
<dbReference type="GO" id="GO:0003700">
    <property type="term" value="F:DNA-binding transcription factor activity"/>
    <property type="evidence" value="ECO:0007669"/>
    <property type="project" value="InterPro"/>
</dbReference>
<proteinExistence type="predicted"/>
<dbReference type="GO" id="GO:0005634">
    <property type="term" value="C:nucleus"/>
    <property type="evidence" value="ECO:0007669"/>
    <property type="project" value="UniProtKB-SubCell"/>
</dbReference>
<comment type="caution">
    <text evidence="8">The sequence shown here is derived from an EMBL/GenBank/DDBJ whole genome shotgun (WGS) entry which is preliminary data.</text>
</comment>
<evidence type="ECO:0000256" key="2">
    <source>
        <dbReference type="ARBA" id="ARBA00023015"/>
    </source>
</evidence>